<feature type="chain" id="PRO_5038640606" evidence="4">
    <location>
        <begin position="22"/>
        <end position="539"/>
    </location>
</feature>
<keyword evidence="7" id="KW-1185">Reference proteome</keyword>
<dbReference type="InterPro" id="IPR039424">
    <property type="entry name" value="SBP_5"/>
</dbReference>
<dbReference type="GO" id="GO:0015833">
    <property type="term" value="P:peptide transport"/>
    <property type="evidence" value="ECO:0007669"/>
    <property type="project" value="TreeGrafter"/>
</dbReference>
<organism evidence="6 7">
    <name type="scientific">Paenibacillus naphthalenovorans</name>
    <dbReference type="NCBI Taxonomy" id="162209"/>
    <lineage>
        <taxon>Bacteria</taxon>
        <taxon>Bacillati</taxon>
        <taxon>Bacillota</taxon>
        <taxon>Bacilli</taxon>
        <taxon>Bacillales</taxon>
        <taxon>Paenibacillaceae</taxon>
        <taxon>Paenibacillus</taxon>
    </lineage>
</organism>
<dbReference type="Gene3D" id="3.10.105.10">
    <property type="entry name" value="Dipeptide-binding Protein, Domain 3"/>
    <property type="match status" value="1"/>
</dbReference>
<dbReference type="InterPro" id="IPR000914">
    <property type="entry name" value="SBP_5_dom"/>
</dbReference>
<proteinExistence type="inferred from homology"/>
<dbReference type="GO" id="GO:0042597">
    <property type="term" value="C:periplasmic space"/>
    <property type="evidence" value="ECO:0007669"/>
    <property type="project" value="UniProtKB-ARBA"/>
</dbReference>
<dbReference type="STRING" id="162209.IJ22_07180"/>
<evidence type="ECO:0000259" key="5">
    <source>
        <dbReference type="Pfam" id="PF00496"/>
    </source>
</evidence>
<dbReference type="Pfam" id="PF00496">
    <property type="entry name" value="SBP_bac_5"/>
    <property type="match status" value="1"/>
</dbReference>
<dbReference type="Gene3D" id="3.40.190.10">
    <property type="entry name" value="Periplasmic binding protein-like II"/>
    <property type="match status" value="1"/>
</dbReference>
<evidence type="ECO:0000256" key="3">
    <source>
        <dbReference type="ARBA" id="ARBA00022729"/>
    </source>
</evidence>
<dbReference type="EMBL" id="CP013652">
    <property type="protein sequence ID" value="ALS21102.1"/>
    <property type="molecule type" value="Genomic_DNA"/>
</dbReference>
<comment type="subcellular location">
    <subcellularLocation>
        <location evidence="1">Cell membrane</location>
        <topology evidence="1">Lipid-anchor</topology>
    </subcellularLocation>
</comment>
<evidence type="ECO:0000313" key="7">
    <source>
        <dbReference type="Proteomes" id="UP000061660"/>
    </source>
</evidence>
<dbReference type="PROSITE" id="PS51257">
    <property type="entry name" value="PROKAR_LIPOPROTEIN"/>
    <property type="match status" value="1"/>
</dbReference>
<evidence type="ECO:0000313" key="6">
    <source>
        <dbReference type="EMBL" id="ALS21102.1"/>
    </source>
</evidence>
<comment type="similarity">
    <text evidence="2">Belongs to the bacterial solute-binding protein 5 family.</text>
</comment>
<accession>A0A0U2W3L9</accession>
<evidence type="ECO:0000256" key="1">
    <source>
        <dbReference type="ARBA" id="ARBA00004193"/>
    </source>
</evidence>
<dbReference type="PATRIC" id="fig|162209.4.peg.763"/>
<dbReference type="Proteomes" id="UP000061660">
    <property type="component" value="Chromosome"/>
</dbReference>
<dbReference type="PIRSF" id="PIRSF002741">
    <property type="entry name" value="MppA"/>
    <property type="match status" value="1"/>
</dbReference>
<dbReference type="RefSeq" id="WP_062407273.1">
    <property type="nucleotide sequence ID" value="NZ_CP013652.1"/>
</dbReference>
<dbReference type="InterPro" id="IPR030678">
    <property type="entry name" value="Peptide/Ni-bd"/>
</dbReference>
<dbReference type="SUPFAM" id="SSF53850">
    <property type="entry name" value="Periplasmic binding protein-like II"/>
    <property type="match status" value="1"/>
</dbReference>
<reference evidence="7" key="1">
    <citation type="submission" date="2015-12" db="EMBL/GenBank/DDBJ databases">
        <title>Complete genome sequences of two moderately thermophilic Paenibacillus species.</title>
        <authorList>
            <person name="Butler R.III."/>
            <person name="Wang J."/>
            <person name="Stark B.C."/>
            <person name="Pombert J.-F."/>
        </authorList>
    </citation>
    <scope>NUCLEOTIDE SEQUENCE [LARGE SCALE GENOMIC DNA]</scope>
    <source>
        <strain evidence="7">32O-Y</strain>
    </source>
</reference>
<dbReference type="PANTHER" id="PTHR30290">
    <property type="entry name" value="PERIPLASMIC BINDING COMPONENT OF ABC TRANSPORTER"/>
    <property type="match status" value="1"/>
</dbReference>
<dbReference type="GO" id="GO:1904680">
    <property type="term" value="F:peptide transmembrane transporter activity"/>
    <property type="evidence" value="ECO:0007669"/>
    <property type="project" value="TreeGrafter"/>
</dbReference>
<dbReference type="GO" id="GO:0043190">
    <property type="term" value="C:ATP-binding cassette (ABC) transporter complex"/>
    <property type="evidence" value="ECO:0007669"/>
    <property type="project" value="InterPro"/>
</dbReference>
<evidence type="ECO:0000256" key="2">
    <source>
        <dbReference type="ARBA" id="ARBA00005695"/>
    </source>
</evidence>
<dbReference type="AlphaFoldDB" id="A0A0U2W3L9"/>
<reference evidence="6 7" key="2">
    <citation type="journal article" date="2016" name="Genome Announc.">
        <title>Complete Genome Sequences of Two Interactive Moderate Thermophiles, Paenibacillus napthalenovorans 32O-Y and Paenibacillus sp. 32O-W.</title>
        <authorList>
            <person name="Butler R.R.III."/>
            <person name="Wang J."/>
            <person name="Stark B.C."/>
            <person name="Pombert J.F."/>
        </authorList>
    </citation>
    <scope>NUCLEOTIDE SEQUENCE [LARGE SCALE GENOMIC DNA]</scope>
    <source>
        <strain evidence="6 7">32O-Y</strain>
    </source>
</reference>
<dbReference type="InterPro" id="IPR023765">
    <property type="entry name" value="SBP_5_CS"/>
</dbReference>
<dbReference type="CDD" id="cd08495">
    <property type="entry name" value="PBP2_NikA_DppA_OppA_like_8"/>
    <property type="match status" value="1"/>
</dbReference>
<name>A0A0U2W3L9_9BACL</name>
<dbReference type="PROSITE" id="PS01040">
    <property type="entry name" value="SBP_BACTERIAL_5"/>
    <property type="match status" value="1"/>
</dbReference>
<feature type="domain" description="Solute-binding protein family 5" evidence="5">
    <location>
        <begin position="91"/>
        <end position="453"/>
    </location>
</feature>
<feature type="signal peptide" evidence="4">
    <location>
        <begin position="1"/>
        <end position="21"/>
    </location>
</feature>
<dbReference type="Gene3D" id="3.90.76.10">
    <property type="entry name" value="Dipeptide-binding Protein, Domain 1"/>
    <property type="match status" value="1"/>
</dbReference>
<gene>
    <name evidence="6" type="ORF">IJ22_07180</name>
</gene>
<dbReference type="OrthoDB" id="9796817at2"/>
<sequence precursor="true">MKKYSRSVLITIFICMFAVTACTDSPSSSSPSDGAQQAGGTLIIGTESEYDQLDPHRGQGWVTMRVNHQIYESLVEEDLSKDSQAAPVPALKPALATKWEVSPDGKTYTFTLRENVKFHDGTPFDAAAVEFNVRRLTDESFQYYDKIAASKTFRTWRFYDSVKVIDPQTIDITLKEPFSTFPRMLAQINSFQIISPEAVKKYGNDGLGEHPSGTGPFKFSTRVRGEKVELVRNEEYWGEKAKLDKVIFRPLPDPAARVTALQNGEVDVIAVPPPDSLEGLKKQGFQVVSGLPPHVWYIVFNFTNPIMQKKEVRQAINYAINREGIANELLKGTAKPAYTIQSRGHEAFDPNKKWYEYDPEKAKQLLAQAGLPDGFETTFMTSIDGSGQLLPLPMAEWIQRDLAKVGIKLKIQTSEWIQYVNNFTNGMPPEVGMNQFSSGRTAPYFLAMVAHSAFKAPGGFNSGQYVNKEADQLMDMATHAINPDEAIKYWKQAEEMIMEDAAFAPIVNDTAPYVVSPNVKGFISPSEEWYDLVQVSIHN</sequence>
<evidence type="ECO:0000256" key="4">
    <source>
        <dbReference type="SAM" id="SignalP"/>
    </source>
</evidence>
<dbReference type="KEGG" id="pnp:IJ22_07180"/>
<keyword evidence="3 4" id="KW-0732">Signal</keyword>
<protein>
    <submittedName>
        <fullName evidence="6">Glutathione ABC transporter substrate-binding protein</fullName>
    </submittedName>
</protein>